<keyword evidence="4" id="KW-0862">Zinc</keyword>
<dbReference type="PROSITE" id="PS51144">
    <property type="entry name" value="ALPHA_CA_2"/>
    <property type="match status" value="1"/>
</dbReference>
<dbReference type="InterPro" id="IPR036398">
    <property type="entry name" value="CA_dom_sf"/>
</dbReference>
<name>A0AAN9VUB0_9ORTH</name>
<keyword evidence="3" id="KW-0479">Metal-binding</keyword>
<dbReference type="Gene3D" id="3.10.200.10">
    <property type="entry name" value="Alpha carbonic anhydrase"/>
    <property type="match status" value="1"/>
</dbReference>
<organism evidence="9 10">
    <name type="scientific">Gryllus longicercus</name>
    <dbReference type="NCBI Taxonomy" id="2509291"/>
    <lineage>
        <taxon>Eukaryota</taxon>
        <taxon>Metazoa</taxon>
        <taxon>Ecdysozoa</taxon>
        <taxon>Arthropoda</taxon>
        <taxon>Hexapoda</taxon>
        <taxon>Insecta</taxon>
        <taxon>Pterygota</taxon>
        <taxon>Neoptera</taxon>
        <taxon>Polyneoptera</taxon>
        <taxon>Orthoptera</taxon>
        <taxon>Ensifera</taxon>
        <taxon>Gryllidea</taxon>
        <taxon>Grylloidea</taxon>
        <taxon>Gryllidae</taxon>
        <taxon>Gryllinae</taxon>
        <taxon>Gryllus</taxon>
    </lineage>
</organism>
<dbReference type="SMART" id="SM01057">
    <property type="entry name" value="Carb_anhydrase"/>
    <property type="match status" value="1"/>
</dbReference>
<evidence type="ECO:0000256" key="2">
    <source>
        <dbReference type="ARBA" id="ARBA00012925"/>
    </source>
</evidence>
<evidence type="ECO:0000313" key="10">
    <source>
        <dbReference type="Proteomes" id="UP001378592"/>
    </source>
</evidence>
<proteinExistence type="inferred from homology"/>
<accession>A0AAN9VUB0</accession>
<dbReference type="Pfam" id="PF00194">
    <property type="entry name" value="Carb_anhydrase"/>
    <property type="match status" value="1"/>
</dbReference>
<keyword evidence="7" id="KW-0732">Signal</keyword>
<dbReference type="GO" id="GO:0008270">
    <property type="term" value="F:zinc ion binding"/>
    <property type="evidence" value="ECO:0007669"/>
    <property type="project" value="InterPro"/>
</dbReference>
<gene>
    <name evidence="9" type="ORF">R5R35_014225</name>
</gene>
<keyword evidence="5" id="KW-0456">Lyase</keyword>
<dbReference type="Proteomes" id="UP001378592">
    <property type="component" value="Unassembled WGS sequence"/>
</dbReference>
<dbReference type="PANTHER" id="PTHR18952:SF265">
    <property type="entry name" value="CARBONIC ANHYDRASE"/>
    <property type="match status" value="1"/>
</dbReference>
<sequence>MKSVYFLCIAAMFLGISSAEDAWDGTEDPEDWPKTFPECGGKKQSPITILQAKSEDWTPTDRKNKKFEMKFDGYDKEASVEAYNTGYLANITFKNSSSEKPRITLTQNGETVEYYLTNIDFHWESEHGFYGRRSDFETQMWHRNLDKNRVIALAYLINECSDSEEEEELNMYQELVVAQDIVEYGNSYSYTEVPKTFMPRNYQCGYFMYEGSFTTPPCTEGVTWFVYRKTLCLSEIVINAFKTMQNKNGKRIESNNRPFQENDPELVYLSCNEDPEDDEDDDDER</sequence>
<evidence type="ECO:0000256" key="3">
    <source>
        <dbReference type="ARBA" id="ARBA00022723"/>
    </source>
</evidence>
<evidence type="ECO:0000313" key="9">
    <source>
        <dbReference type="EMBL" id="KAK7868916.1"/>
    </source>
</evidence>
<dbReference type="SUPFAM" id="SSF51069">
    <property type="entry name" value="Carbonic anhydrase"/>
    <property type="match status" value="1"/>
</dbReference>
<evidence type="ECO:0000256" key="7">
    <source>
        <dbReference type="SAM" id="SignalP"/>
    </source>
</evidence>
<dbReference type="PANTHER" id="PTHR18952">
    <property type="entry name" value="CARBONIC ANHYDRASE"/>
    <property type="match status" value="1"/>
</dbReference>
<evidence type="ECO:0000256" key="4">
    <source>
        <dbReference type="ARBA" id="ARBA00022833"/>
    </source>
</evidence>
<keyword evidence="10" id="KW-1185">Reference proteome</keyword>
<evidence type="ECO:0000256" key="6">
    <source>
        <dbReference type="ARBA" id="ARBA00048348"/>
    </source>
</evidence>
<dbReference type="InterPro" id="IPR023561">
    <property type="entry name" value="Carbonic_anhydrase_a-class"/>
</dbReference>
<evidence type="ECO:0000259" key="8">
    <source>
        <dbReference type="PROSITE" id="PS51144"/>
    </source>
</evidence>
<evidence type="ECO:0000256" key="5">
    <source>
        <dbReference type="ARBA" id="ARBA00023239"/>
    </source>
</evidence>
<feature type="signal peptide" evidence="7">
    <location>
        <begin position="1"/>
        <end position="19"/>
    </location>
</feature>
<feature type="domain" description="Alpha-carbonic anhydrase" evidence="8">
    <location>
        <begin position="21"/>
        <end position="271"/>
    </location>
</feature>
<comment type="caution">
    <text evidence="9">The sequence shown here is derived from an EMBL/GenBank/DDBJ whole genome shotgun (WGS) entry which is preliminary data.</text>
</comment>
<dbReference type="CDD" id="cd00326">
    <property type="entry name" value="alpha_CA"/>
    <property type="match status" value="1"/>
</dbReference>
<reference evidence="9 10" key="1">
    <citation type="submission" date="2024-03" db="EMBL/GenBank/DDBJ databases">
        <title>The genome assembly and annotation of the cricket Gryllus longicercus Weissman &amp; Gray.</title>
        <authorList>
            <person name="Szrajer S."/>
            <person name="Gray D."/>
            <person name="Ylla G."/>
        </authorList>
    </citation>
    <scope>NUCLEOTIDE SEQUENCE [LARGE SCALE GENOMIC DNA]</scope>
    <source>
        <strain evidence="9">DAG 2021-001</strain>
        <tissue evidence="9">Whole body minus gut</tissue>
    </source>
</reference>
<comment type="similarity">
    <text evidence="1">Belongs to the alpha-carbonic anhydrase family.</text>
</comment>
<dbReference type="EC" id="4.2.1.1" evidence="2"/>
<evidence type="ECO:0000256" key="1">
    <source>
        <dbReference type="ARBA" id="ARBA00010718"/>
    </source>
</evidence>
<comment type="catalytic activity">
    <reaction evidence="6">
        <text>hydrogencarbonate + H(+) = CO2 + H2O</text>
        <dbReference type="Rhea" id="RHEA:10748"/>
        <dbReference type="ChEBI" id="CHEBI:15377"/>
        <dbReference type="ChEBI" id="CHEBI:15378"/>
        <dbReference type="ChEBI" id="CHEBI:16526"/>
        <dbReference type="ChEBI" id="CHEBI:17544"/>
        <dbReference type="EC" id="4.2.1.1"/>
    </reaction>
</comment>
<dbReference type="AlphaFoldDB" id="A0AAN9VUB0"/>
<dbReference type="InterPro" id="IPR001148">
    <property type="entry name" value="CA_dom"/>
</dbReference>
<feature type="chain" id="PRO_5042873623" description="carbonic anhydrase" evidence="7">
    <location>
        <begin position="20"/>
        <end position="285"/>
    </location>
</feature>
<dbReference type="EMBL" id="JAZDUA010000085">
    <property type="protein sequence ID" value="KAK7868916.1"/>
    <property type="molecule type" value="Genomic_DNA"/>
</dbReference>
<dbReference type="GO" id="GO:0004089">
    <property type="term" value="F:carbonate dehydratase activity"/>
    <property type="evidence" value="ECO:0007669"/>
    <property type="project" value="UniProtKB-EC"/>
</dbReference>
<protein>
    <recommendedName>
        <fullName evidence="2">carbonic anhydrase</fullName>
        <ecNumber evidence="2">4.2.1.1</ecNumber>
    </recommendedName>
</protein>